<keyword evidence="4" id="KW-1185">Reference proteome</keyword>
<reference evidence="3 4" key="1">
    <citation type="submission" date="2013-11" db="EMBL/GenBank/DDBJ databases">
        <title>Opisthorchis viverrini - life in the bile duct.</title>
        <authorList>
            <person name="Young N.D."/>
            <person name="Nagarajan N."/>
            <person name="Lin S.J."/>
            <person name="Korhonen P.K."/>
            <person name="Jex A.R."/>
            <person name="Hall R.S."/>
            <person name="Safavi-Hemami H."/>
            <person name="Kaewkong W."/>
            <person name="Bertrand D."/>
            <person name="Gao S."/>
            <person name="Seet Q."/>
            <person name="Wongkham S."/>
            <person name="Teh B.T."/>
            <person name="Wongkham C."/>
            <person name="Intapan P.M."/>
            <person name="Maleewong W."/>
            <person name="Yang X."/>
            <person name="Hu M."/>
            <person name="Wang Z."/>
            <person name="Hofmann A."/>
            <person name="Sternberg P.W."/>
            <person name="Tan P."/>
            <person name="Wang J."/>
            <person name="Gasser R.B."/>
        </authorList>
    </citation>
    <scope>NUCLEOTIDE SEQUENCE [LARGE SCALE GENOMIC DNA]</scope>
</reference>
<feature type="coiled-coil region" evidence="1">
    <location>
        <begin position="107"/>
        <end position="184"/>
    </location>
</feature>
<keyword evidence="1" id="KW-0175">Coiled coil</keyword>
<evidence type="ECO:0000313" key="3">
    <source>
        <dbReference type="EMBL" id="KER26166.1"/>
    </source>
</evidence>
<feature type="signal peptide" evidence="2">
    <location>
        <begin position="1"/>
        <end position="17"/>
    </location>
</feature>
<evidence type="ECO:0000313" key="4">
    <source>
        <dbReference type="Proteomes" id="UP000054324"/>
    </source>
</evidence>
<sequence length="559" mass="64517">MANSLHILLLQSRLVMSSEPHEHPDQQGTETYSRSKCLSFATANGCQSSQKMPTGPSREVGQCVIQKLRPARTPTRLNDVNQKTNLKLNVENVLEGREHLTSEDQTISMYRARISRLETEVNHYREKLRQTTNEVARLRALLKNATAGGAHEVGTENILTDNYLAVLKRERDDLLALVAQLRQRSTLLLNHNRELVDQVSSSVKLMGIFKEQKQRLFEHAARLEKGLATLRGQLSKRVEDKTQECNDQMEQLAMSSANELDQLQSRLLQSETELVRAKTQLGHLENRVQEMERELVKTRQEAQDMHDESQRKLEEASVSVTKANSQRNDALVELECLRKRLLDLQMTHSKSLEHVDELYKHAKNREAQLDCELIAVDEERHRLASKAAEAVKEAATTRQELNQLAVKHSLEVKKIESAAMVNEKRLVNQLNETKTKYERRLCETTSLMEQYRKSMEQLKEVYSFGVQIQQFQERITELELQLTENNQELRHLKASEAKLLNDRRILASELFLIQQQWSSDPCPETMVRLLDRWTLNVELEDVFDRVNIRSRYGSILNVG</sequence>
<feature type="chain" id="PRO_5001705193" evidence="2">
    <location>
        <begin position="18"/>
        <end position="559"/>
    </location>
</feature>
<organism evidence="3 4">
    <name type="scientific">Opisthorchis viverrini</name>
    <name type="common">Southeast Asian liver fluke</name>
    <dbReference type="NCBI Taxonomy" id="6198"/>
    <lineage>
        <taxon>Eukaryota</taxon>
        <taxon>Metazoa</taxon>
        <taxon>Spiralia</taxon>
        <taxon>Lophotrochozoa</taxon>
        <taxon>Platyhelminthes</taxon>
        <taxon>Trematoda</taxon>
        <taxon>Digenea</taxon>
        <taxon>Opisthorchiida</taxon>
        <taxon>Opisthorchiata</taxon>
        <taxon>Opisthorchiidae</taxon>
        <taxon>Opisthorchis</taxon>
    </lineage>
</organism>
<dbReference type="AlphaFoldDB" id="A0A074ZFY5"/>
<evidence type="ECO:0000256" key="1">
    <source>
        <dbReference type="SAM" id="Coils"/>
    </source>
</evidence>
<dbReference type="RefSeq" id="XP_009170068.1">
    <property type="nucleotide sequence ID" value="XM_009171804.1"/>
</dbReference>
<dbReference type="Proteomes" id="UP000054324">
    <property type="component" value="Unassembled WGS sequence"/>
</dbReference>
<protein>
    <submittedName>
        <fullName evidence="3">Uncharacterized protein</fullName>
    </submittedName>
</protein>
<keyword evidence="2" id="KW-0732">Signal</keyword>
<feature type="coiled-coil region" evidence="1">
    <location>
        <begin position="246"/>
        <end position="340"/>
    </location>
</feature>
<dbReference type="GeneID" id="20320700"/>
<dbReference type="EMBL" id="KL596754">
    <property type="protein sequence ID" value="KER26166.1"/>
    <property type="molecule type" value="Genomic_DNA"/>
</dbReference>
<dbReference type="STRING" id="6198.A0A074ZFY5"/>
<dbReference type="CTD" id="20320700"/>
<evidence type="ECO:0000256" key="2">
    <source>
        <dbReference type="SAM" id="SignalP"/>
    </source>
</evidence>
<name>A0A074ZFY5_OPIVI</name>
<accession>A0A074ZFY5</accession>
<feature type="coiled-coil region" evidence="1">
    <location>
        <begin position="387"/>
        <end position="440"/>
    </location>
</feature>
<proteinExistence type="predicted"/>
<gene>
    <name evidence="3" type="ORF">T265_06521</name>
</gene>
<dbReference type="OrthoDB" id="6254520at2759"/>
<dbReference type="KEGG" id="ovi:T265_06521"/>
<feature type="coiled-coil region" evidence="1">
    <location>
        <begin position="468"/>
        <end position="495"/>
    </location>
</feature>